<dbReference type="GO" id="GO:1902387">
    <property type="term" value="F:ceramide 1-phosphate binding"/>
    <property type="evidence" value="ECO:0007669"/>
    <property type="project" value="TreeGrafter"/>
</dbReference>
<dbReference type="PANTHER" id="PTHR10219:SF43">
    <property type="entry name" value="GLYCOLIPID TRANSFER PROTEIN DOMAIN-CONTAINING PROTEIN"/>
    <property type="match status" value="1"/>
</dbReference>
<gene>
    <name evidence="2" type="ORF">OFUS_LOCUS2309</name>
</gene>
<accession>A0A8S4N139</accession>
<dbReference type="EMBL" id="CAIIXF020000001">
    <property type="protein sequence ID" value="CAH1774946.1"/>
    <property type="molecule type" value="Genomic_DNA"/>
</dbReference>
<reference evidence="2" key="1">
    <citation type="submission" date="2022-03" db="EMBL/GenBank/DDBJ databases">
        <authorList>
            <person name="Martin C."/>
        </authorList>
    </citation>
    <scope>NUCLEOTIDE SEQUENCE</scope>
</reference>
<evidence type="ECO:0000313" key="2">
    <source>
        <dbReference type="EMBL" id="CAH1774946.1"/>
    </source>
</evidence>
<comment type="caution">
    <text evidence="2">The sequence shown here is derived from an EMBL/GenBank/DDBJ whole genome shotgun (WGS) entry which is preliminary data.</text>
</comment>
<evidence type="ECO:0000259" key="1">
    <source>
        <dbReference type="Pfam" id="PF08718"/>
    </source>
</evidence>
<keyword evidence="3" id="KW-1185">Reference proteome</keyword>
<dbReference type="PANTHER" id="PTHR10219">
    <property type="entry name" value="GLYCOLIPID TRANSFER PROTEIN-RELATED"/>
    <property type="match status" value="1"/>
</dbReference>
<evidence type="ECO:0000313" key="3">
    <source>
        <dbReference type="Proteomes" id="UP000749559"/>
    </source>
</evidence>
<dbReference type="SUPFAM" id="SSF110004">
    <property type="entry name" value="Glycolipid transfer protein, GLTP"/>
    <property type="match status" value="1"/>
</dbReference>
<dbReference type="GO" id="GO:1902388">
    <property type="term" value="F:ceramide 1-phosphate transfer activity"/>
    <property type="evidence" value="ECO:0007669"/>
    <property type="project" value="TreeGrafter"/>
</dbReference>
<organism evidence="2 3">
    <name type="scientific">Owenia fusiformis</name>
    <name type="common">Polychaete worm</name>
    <dbReference type="NCBI Taxonomy" id="6347"/>
    <lineage>
        <taxon>Eukaryota</taxon>
        <taxon>Metazoa</taxon>
        <taxon>Spiralia</taxon>
        <taxon>Lophotrochozoa</taxon>
        <taxon>Annelida</taxon>
        <taxon>Polychaeta</taxon>
        <taxon>Sedentaria</taxon>
        <taxon>Canalipalpata</taxon>
        <taxon>Sabellida</taxon>
        <taxon>Oweniida</taxon>
        <taxon>Oweniidae</taxon>
        <taxon>Owenia</taxon>
    </lineage>
</organism>
<dbReference type="OrthoDB" id="116883at2759"/>
<dbReference type="AlphaFoldDB" id="A0A8S4N139"/>
<dbReference type="InterPro" id="IPR014830">
    <property type="entry name" value="Glycolipid_transfer_prot_dom"/>
</dbReference>
<name>A0A8S4N139_OWEFU</name>
<dbReference type="Gene3D" id="1.10.3520.10">
    <property type="entry name" value="Glycolipid transfer protein"/>
    <property type="match status" value="1"/>
</dbReference>
<proteinExistence type="predicted"/>
<dbReference type="GO" id="GO:0016020">
    <property type="term" value="C:membrane"/>
    <property type="evidence" value="ECO:0007669"/>
    <property type="project" value="TreeGrafter"/>
</dbReference>
<dbReference type="GO" id="GO:0005829">
    <property type="term" value="C:cytosol"/>
    <property type="evidence" value="ECO:0007669"/>
    <property type="project" value="TreeGrafter"/>
</dbReference>
<dbReference type="Proteomes" id="UP000749559">
    <property type="component" value="Unassembled WGS sequence"/>
</dbReference>
<sequence length="132" mass="15102">MLVYEQQQGYTKLKKKSRHGARTLLRLHRALQFVIQFLTGLKENTGDNLSGVTWDAYKCTLGNYHPWIIRKTVGVAVYAVPTRQQLLEKMSSTHEEPEVDLMETLGKIIEAANVVYDNVEHLYAENNLLDLA</sequence>
<dbReference type="InterPro" id="IPR036497">
    <property type="entry name" value="GLTP_sf"/>
</dbReference>
<protein>
    <recommendedName>
        <fullName evidence="1">Glycolipid transfer protein domain-containing protein</fullName>
    </recommendedName>
</protein>
<dbReference type="Pfam" id="PF08718">
    <property type="entry name" value="GLTP"/>
    <property type="match status" value="1"/>
</dbReference>
<feature type="domain" description="Glycolipid transfer protein" evidence="1">
    <location>
        <begin position="1"/>
        <end position="91"/>
    </location>
</feature>